<protein>
    <recommendedName>
        <fullName evidence="7">ABC3 transporter permease C-terminal domain-containing protein</fullName>
    </recommendedName>
</protein>
<keyword evidence="2" id="KW-1003">Cell membrane</keyword>
<dbReference type="EMBL" id="QGLT01000001">
    <property type="protein sequence ID" value="PXZ01815.1"/>
    <property type="molecule type" value="Genomic_DNA"/>
</dbReference>
<proteinExistence type="predicted"/>
<reference evidence="8 9" key="1">
    <citation type="submission" date="2018-05" db="EMBL/GenBank/DDBJ databases">
        <title>Reference genomes for bee gut microbiota database.</title>
        <authorList>
            <person name="Ellegaard K.M."/>
        </authorList>
    </citation>
    <scope>NUCLEOTIDE SEQUENCE [LARGE SCALE GENOMIC DNA]</scope>
    <source>
        <strain evidence="8 9">ESL0284</strain>
    </source>
</reference>
<evidence type="ECO:0000313" key="9">
    <source>
        <dbReference type="Proteomes" id="UP000247565"/>
    </source>
</evidence>
<dbReference type="GO" id="GO:0032153">
    <property type="term" value="C:cell division site"/>
    <property type="evidence" value="ECO:0007669"/>
    <property type="project" value="TreeGrafter"/>
</dbReference>
<keyword evidence="5 6" id="KW-0472">Membrane</keyword>
<feature type="transmembrane region" description="Helical" evidence="6">
    <location>
        <begin position="239"/>
        <end position="265"/>
    </location>
</feature>
<feature type="transmembrane region" description="Helical" evidence="6">
    <location>
        <begin position="285"/>
        <end position="318"/>
    </location>
</feature>
<sequence>MDKYELMMLLKHKTTDGLKVNLALPGQFLIPLVAAMTFLATLMIAGTYAGQNLANRWNTGAASTVILQIPQNNLQISSQNTKQENSDNNASIRQIITLLSTSRELVSFHKLDDNEINELLAPWLHEDFDNLALAIPAIIELHLKNNTKISGQLETSLRKIEPNIVIEESNFWGQRLNVLANSLQTCAFLAFLTVIFVAAIVIAIATRTGLIQCKQTIEILHNLGASDHYISIRFARRNAFLSLIGGGIGLIFSIPLLFFLTYLSLPFSSNPNWETVYQGWFSILTLLPFNLLILIIILPLCNYFIGWISTTLIVYYWLRHLT</sequence>
<evidence type="ECO:0000256" key="1">
    <source>
        <dbReference type="ARBA" id="ARBA00004651"/>
    </source>
</evidence>
<comment type="subcellular location">
    <subcellularLocation>
        <location evidence="1">Cell membrane</location>
        <topology evidence="1">Multi-pass membrane protein</topology>
    </subcellularLocation>
</comment>
<gene>
    <name evidence="8" type="ORF">DK869_02110</name>
</gene>
<dbReference type="InterPro" id="IPR004513">
    <property type="entry name" value="FtsX"/>
</dbReference>
<evidence type="ECO:0000256" key="5">
    <source>
        <dbReference type="ARBA" id="ARBA00023136"/>
    </source>
</evidence>
<evidence type="ECO:0000256" key="4">
    <source>
        <dbReference type="ARBA" id="ARBA00022989"/>
    </source>
</evidence>
<dbReference type="GO" id="GO:0005886">
    <property type="term" value="C:plasma membrane"/>
    <property type="evidence" value="ECO:0007669"/>
    <property type="project" value="UniProtKB-SubCell"/>
</dbReference>
<keyword evidence="9" id="KW-1185">Reference proteome</keyword>
<keyword evidence="4 6" id="KW-1133">Transmembrane helix</keyword>
<evidence type="ECO:0000313" key="8">
    <source>
        <dbReference type="EMBL" id="PXZ01815.1"/>
    </source>
</evidence>
<dbReference type="PANTHER" id="PTHR47755">
    <property type="entry name" value="CELL DIVISION PROTEIN FTSX"/>
    <property type="match status" value="1"/>
</dbReference>
<organism evidence="8 9">
    <name type="scientific">Commensalibacter melissae</name>
    <dbReference type="NCBI Taxonomy" id="2070537"/>
    <lineage>
        <taxon>Bacteria</taxon>
        <taxon>Pseudomonadati</taxon>
        <taxon>Pseudomonadota</taxon>
        <taxon>Alphaproteobacteria</taxon>
        <taxon>Acetobacterales</taxon>
        <taxon>Acetobacteraceae</taxon>
    </lineage>
</organism>
<dbReference type="GO" id="GO:0051301">
    <property type="term" value="P:cell division"/>
    <property type="evidence" value="ECO:0007669"/>
    <property type="project" value="InterPro"/>
</dbReference>
<name>A0A318MYF4_9PROT</name>
<accession>A0A318MYF4</accession>
<feature type="domain" description="ABC3 transporter permease C-terminal" evidence="7">
    <location>
        <begin position="189"/>
        <end position="307"/>
    </location>
</feature>
<dbReference type="AlphaFoldDB" id="A0A318MYF4"/>
<feature type="transmembrane region" description="Helical" evidence="6">
    <location>
        <begin position="182"/>
        <end position="205"/>
    </location>
</feature>
<evidence type="ECO:0000256" key="3">
    <source>
        <dbReference type="ARBA" id="ARBA00022692"/>
    </source>
</evidence>
<evidence type="ECO:0000259" key="7">
    <source>
        <dbReference type="Pfam" id="PF02687"/>
    </source>
</evidence>
<comment type="caution">
    <text evidence="8">The sequence shown here is derived from an EMBL/GenBank/DDBJ whole genome shotgun (WGS) entry which is preliminary data.</text>
</comment>
<dbReference type="Pfam" id="PF02687">
    <property type="entry name" value="FtsX"/>
    <property type="match status" value="1"/>
</dbReference>
<dbReference type="Proteomes" id="UP000247565">
    <property type="component" value="Unassembled WGS sequence"/>
</dbReference>
<evidence type="ECO:0000256" key="6">
    <source>
        <dbReference type="SAM" id="Phobius"/>
    </source>
</evidence>
<dbReference type="PANTHER" id="PTHR47755:SF1">
    <property type="entry name" value="CELL DIVISION PROTEIN FTSX"/>
    <property type="match status" value="1"/>
</dbReference>
<keyword evidence="3 6" id="KW-0812">Transmembrane</keyword>
<evidence type="ECO:0000256" key="2">
    <source>
        <dbReference type="ARBA" id="ARBA00022475"/>
    </source>
</evidence>
<feature type="transmembrane region" description="Helical" evidence="6">
    <location>
        <begin position="28"/>
        <end position="49"/>
    </location>
</feature>
<dbReference type="InterPro" id="IPR003838">
    <property type="entry name" value="ABC3_permease_C"/>
</dbReference>